<dbReference type="PANTHER" id="PTHR11879">
    <property type="entry name" value="ASPARTATE AMINOTRANSFERASE"/>
    <property type="match status" value="1"/>
</dbReference>
<gene>
    <name evidence="8" type="ORF">ACFO0C_48255</name>
</gene>
<organism evidence="8 9">
    <name type="scientific">Actinoplanes subglobosus</name>
    <dbReference type="NCBI Taxonomy" id="1547892"/>
    <lineage>
        <taxon>Bacteria</taxon>
        <taxon>Bacillati</taxon>
        <taxon>Actinomycetota</taxon>
        <taxon>Actinomycetes</taxon>
        <taxon>Micromonosporales</taxon>
        <taxon>Micromonosporaceae</taxon>
        <taxon>Actinoplanes</taxon>
    </lineage>
</organism>
<comment type="cofactor">
    <cofactor evidence="1">
        <name>pyridoxal 5'-phosphate</name>
        <dbReference type="ChEBI" id="CHEBI:597326"/>
    </cofactor>
</comment>
<evidence type="ECO:0000313" key="9">
    <source>
        <dbReference type="Proteomes" id="UP001595867"/>
    </source>
</evidence>
<dbReference type="InterPro" id="IPR000796">
    <property type="entry name" value="Asp_trans"/>
</dbReference>
<dbReference type="PANTHER" id="PTHR11879:SF22">
    <property type="entry name" value="ASPARTATE AMINOTRANSFERASE, MITOCHONDRIAL"/>
    <property type="match status" value="1"/>
</dbReference>
<dbReference type="InterPro" id="IPR004839">
    <property type="entry name" value="Aminotransferase_I/II_large"/>
</dbReference>
<reference evidence="9" key="1">
    <citation type="journal article" date="2019" name="Int. J. Syst. Evol. Microbiol.">
        <title>The Global Catalogue of Microorganisms (GCM) 10K type strain sequencing project: providing services to taxonomists for standard genome sequencing and annotation.</title>
        <authorList>
            <consortium name="The Broad Institute Genomics Platform"/>
            <consortium name="The Broad Institute Genome Sequencing Center for Infectious Disease"/>
            <person name="Wu L."/>
            <person name="Ma J."/>
        </authorList>
    </citation>
    <scope>NUCLEOTIDE SEQUENCE [LARGE SCALE GENOMIC DNA]</scope>
    <source>
        <strain evidence="9">TBRC 5832</strain>
    </source>
</reference>
<evidence type="ECO:0000256" key="4">
    <source>
        <dbReference type="ARBA" id="ARBA00022576"/>
    </source>
</evidence>
<keyword evidence="9" id="KW-1185">Reference proteome</keyword>
<evidence type="ECO:0000256" key="5">
    <source>
        <dbReference type="ARBA" id="ARBA00022679"/>
    </source>
</evidence>
<evidence type="ECO:0000313" key="8">
    <source>
        <dbReference type="EMBL" id="MFC4072776.1"/>
    </source>
</evidence>
<evidence type="ECO:0000256" key="1">
    <source>
        <dbReference type="ARBA" id="ARBA00001933"/>
    </source>
</evidence>
<evidence type="ECO:0000259" key="7">
    <source>
        <dbReference type="Pfam" id="PF00155"/>
    </source>
</evidence>
<dbReference type="GO" id="GO:0008483">
    <property type="term" value="F:transaminase activity"/>
    <property type="evidence" value="ECO:0007669"/>
    <property type="project" value="UniProtKB-KW"/>
</dbReference>
<dbReference type="SUPFAM" id="SSF53383">
    <property type="entry name" value="PLP-dependent transferases"/>
    <property type="match status" value="1"/>
</dbReference>
<comment type="subunit">
    <text evidence="3">Homodimer.</text>
</comment>
<dbReference type="InterPro" id="IPR015424">
    <property type="entry name" value="PyrdxlP-dep_Trfase"/>
</dbReference>
<dbReference type="Proteomes" id="UP001595867">
    <property type="component" value="Unassembled WGS sequence"/>
</dbReference>
<sequence length="395" mass="41947">MLLTTPRPTIDPLWQLTADCAADVRPDRLDLLVGVYRDDSGTAPVMAAVRAAELRLADRSRSKAYVGPTGNTRFLDEMTTLLLADPALSARADGVQTVAGTGALRLLAELLAATGPDRTVHVGTPAYVNHPAILAAAGLRTKTHPVSADGAAMLAAVDAAHPGDVLLLQGCCHNPTGLSMSAPLWDELAATLARRGVVPFVDQAYFGLGDGLDEDLAGMRRLLRVVPDAVVAVSASKAWGLYSERTGCALVLSTDAGRRRQARSLLETIARVGYSQPPAHGAAIVEEILTDPELTVCWRDELEGMRRRLGTLRDALAGRTGFAGLGEQRGMFLTLPLDAAAMLRLRSEHGVYGLPSGRINLAGIPSTRIEVVASAIRAVTRQSRKMPVGADYRTR</sequence>
<keyword evidence="6" id="KW-0663">Pyridoxal phosphate</keyword>
<name>A0ABV8JB91_9ACTN</name>
<keyword evidence="5" id="KW-0808">Transferase</keyword>
<dbReference type="Gene3D" id="3.90.1150.10">
    <property type="entry name" value="Aspartate Aminotransferase, domain 1"/>
    <property type="match status" value="1"/>
</dbReference>
<evidence type="ECO:0000256" key="2">
    <source>
        <dbReference type="ARBA" id="ARBA00007441"/>
    </source>
</evidence>
<accession>A0ABV8JB91</accession>
<dbReference type="PRINTS" id="PR00799">
    <property type="entry name" value="TRANSAMINASE"/>
</dbReference>
<protein>
    <submittedName>
        <fullName evidence="8">Aminotransferase class I/II-fold pyridoxal phosphate-dependent enzyme</fullName>
    </submittedName>
</protein>
<comment type="similarity">
    <text evidence="2">Belongs to the class-I pyridoxal-phosphate-dependent aminotransferase family.</text>
</comment>
<dbReference type="Pfam" id="PF00155">
    <property type="entry name" value="Aminotran_1_2"/>
    <property type="match status" value="1"/>
</dbReference>
<proteinExistence type="inferred from homology"/>
<evidence type="ECO:0000256" key="3">
    <source>
        <dbReference type="ARBA" id="ARBA00011738"/>
    </source>
</evidence>
<dbReference type="EMBL" id="JBHSBL010000043">
    <property type="protein sequence ID" value="MFC4072776.1"/>
    <property type="molecule type" value="Genomic_DNA"/>
</dbReference>
<dbReference type="RefSeq" id="WP_378073658.1">
    <property type="nucleotide sequence ID" value="NZ_JBHSBL010000043.1"/>
</dbReference>
<comment type="caution">
    <text evidence="8">The sequence shown here is derived from an EMBL/GenBank/DDBJ whole genome shotgun (WGS) entry which is preliminary data.</text>
</comment>
<keyword evidence="4 8" id="KW-0032">Aminotransferase</keyword>
<dbReference type="InterPro" id="IPR015422">
    <property type="entry name" value="PyrdxlP-dep_Trfase_small"/>
</dbReference>
<evidence type="ECO:0000256" key="6">
    <source>
        <dbReference type="ARBA" id="ARBA00022898"/>
    </source>
</evidence>
<dbReference type="CDD" id="cd00609">
    <property type="entry name" value="AAT_like"/>
    <property type="match status" value="1"/>
</dbReference>
<dbReference type="InterPro" id="IPR015421">
    <property type="entry name" value="PyrdxlP-dep_Trfase_major"/>
</dbReference>
<feature type="domain" description="Aminotransferase class I/classII large" evidence="7">
    <location>
        <begin position="28"/>
        <end position="376"/>
    </location>
</feature>
<dbReference type="Gene3D" id="3.40.640.10">
    <property type="entry name" value="Type I PLP-dependent aspartate aminotransferase-like (Major domain)"/>
    <property type="match status" value="1"/>
</dbReference>